<evidence type="ECO:0000313" key="2">
    <source>
        <dbReference type="EMBL" id="CAD2080609.1"/>
    </source>
</evidence>
<evidence type="ECO:0000256" key="1">
    <source>
        <dbReference type="SAM" id="Phobius"/>
    </source>
</evidence>
<proteinExistence type="predicted"/>
<feature type="transmembrane region" description="Helical" evidence="1">
    <location>
        <begin position="77"/>
        <end position="94"/>
    </location>
</feature>
<feature type="transmembrane region" description="Helical" evidence="1">
    <location>
        <begin position="106"/>
        <end position="125"/>
    </location>
</feature>
<feature type="transmembrane region" description="Helical" evidence="1">
    <location>
        <begin position="49"/>
        <end position="71"/>
    </location>
</feature>
<keyword evidence="3" id="KW-1185">Reference proteome</keyword>
<evidence type="ECO:0000313" key="3">
    <source>
        <dbReference type="Proteomes" id="UP000589351"/>
    </source>
</evidence>
<comment type="caution">
    <text evidence="2">The sequence shown here is derived from an EMBL/GenBank/DDBJ whole genome shotgun (WGS) entry which is preliminary data.</text>
</comment>
<name>A0A6V7RQ35_9STAP</name>
<dbReference type="InterPro" id="IPR046283">
    <property type="entry name" value="DUF6320"/>
</dbReference>
<dbReference type="Proteomes" id="UP000589351">
    <property type="component" value="Unassembled WGS sequence"/>
</dbReference>
<dbReference type="AlphaFoldDB" id="A0A6V7RQ35"/>
<protein>
    <recommendedName>
        <fullName evidence="4">Zinc ribbon domain-containing protein</fullName>
    </recommendedName>
</protein>
<keyword evidence="1" id="KW-0472">Membrane</keyword>
<keyword evidence="1" id="KW-0812">Transmembrane</keyword>
<dbReference type="Pfam" id="PF19845">
    <property type="entry name" value="DUF6320"/>
    <property type="match status" value="1"/>
</dbReference>
<sequence length="221" mass="25084">MNHCPDCEIDTRQNSCPLCHQLLSIESLPEDQRAYPRYDQKLYKMKDRLANLAILGGILATVICLLINIIVMPHFLWVFYVAVAIFYLLISLNHTILSPGHLGGKIIAQVISLTILLLVIDYMSGSLMWSINYVVPLLILAGILLMCIMILRVRMNWTSYISFLLLMIVFGFLPLILYFFGLVDVLWPAVSTASFGLAAFIAMLLIANQSFMTQLTRRFHL</sequence>
<gene>
    <name evidence="2" type="ORF">JEODO184_01975</name>
</gene>
<dbReference type="EMBL" id="CAJEWD010000008">
    <property type="protein sequence ID" value="CAD2080609.1"/>
    <property type="molecule type" value="Genomic_DNA"/>
</dbReference>
<organism evidence="2 3">
    <name type="scientific">Jeotgalicoccus meleagridis</name>
    <dbReference type="NCBI Taxonomy" id="2759181"/>
    <lineage>
        <taxon>Bacteria</taxon>
        <taxon>Bacillati</taxon>
        <taxon>Bacillota</taxon>
        <taxon>Bacilli</taxon>
        <taxon>Bacillales</taxon>
        <taxon>Staphylococcaceae</taxon>
        <taxon>Jeotgalicoccus</taxon>
    </lineage>
</organism>
<feature type="transmembrane region" description="Helical" evidence="1">
    <location>
        <begin position="160"/>
        <end position="180"/>
    </location>
</feature>
<feature type="transmembrane region" description="Helical" evidence="1">
    <location>
        <begin position="186"/>
        <end position="207"/>
    </location>
</feature>
<feature type="transmembrane region" description="Helical" evidence="1">
    <location>
        <begin position="131"/>
        <end position="153"/>
    </location>
</feature>
<reference evidence="2 3" key="1">
    <citation type="submission" date="2020-07" db="EMBL/GenBank/DDBJ databases">
        <authorList>
            <person name="Criscuolo A."/>
        </authorList>
    </citation>
    <scope>NUCLEOTIDE SEQUENCE [LARGE SCALE GENOMIC DNA]</scope>
    <source>
        <strain evidence="2">CIP111649</strain>
    </source>
</reference>
<accession>A0A6V7RQ35</accession>
<keyword evidence="1" id="KW-1133">Transmembrane helix</keyword>
<dbReference type="RefSeq" id="WP_185126469.1">
    <property type="nucleotide sequence ID" value="NZ_CAJEWD010000008.1"/>
</dbReference>
<evidence type="ECO:0008006" key="4">
    <source>
        <dbReference type="Google" id="ProtNLM"/>
    </source>
</evidence>